<name>A0A8J6KB45_ELECQ</name>
<gene>
    <name evidence="1" type="ORF">GDO78_006685</name>
</gene>
<dbReference type="EMBL" id="WNTK01000003">
    <property type="protein sequence ID" value="KAG9486442.1"/>
    <property type="molecule type" value="Genomic_DNA"/>
</dbReference>
<keyword evidence="2" id="KW-1185">Reference proteome</keyword>
<organism evidence="1 2">
    <name type="scientific">Eleutherodactylus coqui</name>
    <name type="common">Puerto Rican coqui</name>
    <dbReference type="NCBI Taxonomy" id="57060"/>
    <lineage>
        <taxon>Eukaryota</taxon>
        <taxon>Metazoa</taxon>
        <taxon>Chordata</taxon>
        <taxon>Craniata</taxon>
        <taxon>Vertebrata</taxon>
        <taxon>Euteleostomi</taxon>
        <taxon>Amphibia</taxon>
        <taxon>Batrachia</taxon>
        <taxon>Anura</taxon>
        <taxon>Neobatrachia</taxon>
        <taxon>Hyloidea</taxon>
        <taxon>Eleutherodactylidae</taxon>
        <taxon>Eleutherodactylinae</taxon>
        <taxon>Eleutherodactylus</taxon>
        <taxon>Eleutherodactylus</taxon>
    </lineage>
</organism>
<dbReference type="AlphaFoldDB" id="A0A8J6KB45"/>
<evidence type="ECO:0000313" key="1">
    <source>
        <dbReference type="EMBL" id="KAG9486442.1"/>
    </source>
</evidence>
<reference evidence="1" key="1">
    <citation type="thesis" date="2020" institute="ProQuest LLC" country="789 East Eisenhower Parkway, Ann Arbor, MI, USA">
        <title>Comparative Genomics and Chromosome Evolution.</title>
        <authorList>
            <person name="Mudd A.B."/>
        </authorList>
    </citation>
    <scope>NUCLEOTIDE SEQUENCE</scope>
    <source>
        <strain evidence="1">HN-11 Male</strain>
        <tissue evidence="1">Kidney and liver</tissue>
    </source>
</reference>
<comment type="caution">
    <text evidence="1">The sequence shown here is derived from an EMBL/GenBank/DDBJ whole genome shotgun (WGS) entry which is preliminary data.</text>
</comment>
<dbReference type="Proteomes" id="UP000770717">
    <property type="component" value="Unassembled WGS sequence"/>
</dbReference>
<accession>A0A8J6KB45</accession>
<protein>
    <submittedName>
        <fullName evidence="1">Uncharacterized protein</fullName>
    </submittedName>
</protein>
<evidence type="ECO:0000313" key="2">
    <source>
        <dbReference type="Proteomes" id="UP000770717"/>
    </source>
</evidence>
<proteinExistence type="predicted"/>
<sequence length="90" mass="10522">MAFITKYSEEHKSIRKILKKNWGILTQDPYLKKELADSPKVIFRKNRTLQNILAASCPKRKRKNTTQNLIPSFPLGAYKCRKNICKCCHI</sequence>